<evidence type="ECO:0000256" key="1">
    <source>
        <dbReference type="SAM" id="MobiDB-lite"/>
    </source>
</evidence>
<dbReference type="Gene3D" id="4.10.1080.10">
    <property type="entry name" value="TSP type-3 repeat"/>
    <property type="match status" value="1"/>
</dbReference>
<sequence>MIKKTILLKFLLRQIFLLSLLSSGIIYAQTGPNDDFDGDGIINSVDLDDDDDGISDINEGLCTSPLISSTWTINGTTASYNFGNGVIARVSKLVGTGNFTSETLNTTNFWTPSLAGSPALGSLYTWESRIIIRFENASGVPVLVDKPVVHVDRLGGNFSGTFGPTGTARAVSALITLANGLTWTELSGTNDFNTTATTAKDNGAGSTVATNFLAESNTGPDNTHAAGGSLQINQTISEITLDFPRATANVGNAGGDGLDIVLSNICPVIDTDGDGIADHFDLDSDGDGCPDATEGSGGFTNSALVVSSINGGNTGATYNGYASPINVNLGNTVDANGIPTIANGGQNVGSSKIISPDIDGDGLGNTCDIVDNRPDTDGDGIKDDDDIDDDNDGILDAVESPTCFYTATEAEVISTVKTSLANDDGTNVDLPFMHDGVTTSVGASNNIISINQAVNGAVIYTIEYPTSIRFTSITHYGTTFGSNATAMVQGSNDNFAWSDLMTAATAATAATKIFTINNNTANSYRYYRIVKVAGTDTPAITTYEVSGVQNTAGYNPSAHPKPTCTNDTDGDGIPNHRDLDSDGDGCSDSVEGGNTVFTANNTTTYNTGTDANNNGLLDQFESSTTPGTINYISTYTNFATDANVSACLDSDGDGIPDITDIDDDNDGVLDVVEGCTGNQSVYVYAYPSLSQTGSETQPLYTLGTSTTTPNRDEVDAYFYGVGEGVKRPSNTSLTLIEGTYGANGSINSVNNFQNGEIDFQNSSEASVANTGGYYIIEFLLQIPLSANTVSLRTTTNFACRHALYVAHDGSASPVPSIYKDDVRAVGSGNGSTFSPEITFTNANGSYVRIALTTNDGNANSAVTLQWSINGNTFTGVPFSAVTSVPCTDIDTDNDGIPNRLDLDSDGDGCPDAVEAGTATQAGAGNTSTGTLVNTGGTQTGVANAIVGNNTPAAYGTNGFYSGIETNDTSSAAYTGIYSYNQYAIVSTLNLCTDTDGDGIIDLNDIDDDNDGIADAVESPACFYTAAEANVISKINSQFTSPDDDQTDGDIQLLHDGATALTFNFNPFLATANPTGSNLFTIEYPTSLQLATLVVSNRISTTVNANAVVVGSEDGITWSAALTPPTLITAASATTPITFTITTSIPYKFYKIQTGSVPGALAIANTIGEITSTVAASYIPSAHQKPVICSVDTDGDTIPNHLDLDSDGDGCSDLAESGVSPATDIITPLLTNNAGGSYGIANPNGSQLNPTAADVNNDGLNDSVDADLNGITNYTSTYSNAINAAIASCTLFCYRPAVLSGTVLSTPQGITSLHRAGVDADNWPMVRKGAWTALEAKTKGFVPNRLTIAQINLIPAGDLREGMMVYNISSDCLYINTDGTPTGWKCFNTQACPD</sequence>
<proteinExistence type="predicted"/>
<evidence type="ECO:0000256" key="2">
    <source>
        <dbReference type="SAM" id="SignalP"/>
    </source>
</evidence>
<feature type="region of interest" description="Disordered" evidence="1">
    <location>
        <begin position="554"/>
        <end position="587"/>
    </location>
</feature>
<evidence type="ECO:0000313" key="3">
    <source>
        <dbReference type="EMBL" id="SUX47960.1"/>
    </source>
</evidence>
<evidence type="ECO:0008006" key="5">
    <source>
        <dbReference type="Google" id="ProtNLM"/>
    </source>
</evidence>
<reference evidence="3 4" key="1">
    <citation type="submission" date="2018-06" db="EMBL/GenBank/DDBJ databases">
        <authorList>
            <consortium name="Pathogen Informatics"/>
            <person name="Doyle S."/>
        </authorList>
    </citation>
    <scope>NUCLEOTIDE SEQUENCE [LARGE SCALE GENOMIC DNA]</scope>
    <source>
        <strain evidence="3 4">NCTC13532</strain>
    </source>
</reference>
<dbReference type="InterPro" id="IPR018247">
    <property type="entry name" value="EF_Hand_1_Ca_BS"/>
</dbReference>
<organism evidence="3 4">
    <name type="scientific">Chryseobacterium indoltheticum</name>
    <dbReference type="NCBI Taxonomy" id="254"/>
    <lineage>
        <taxon>Bacteria</taxon>
        <taxon>Pseudomonadati</taxon>
        <taxon>Bacteroidota</taxon>
        <taxon>Flavobacteriia</taxon>
        <taxon>Flavobacteriales</taxon>
        <taxon>Weeksellaceae</taxon>
        <taxon>Chryseobacterium group</taxon>
        <taxon>Chryseobacterium</taxon>
    </lineage>
</organism>
<name>A0A381FN26_9FLAO</name>
<evidence type="ECO:0000313" key="4">
    <source>
        <dbReference type="Proteomes" id="UP000254282"/>
    </source>
</evidence>
<dbReference type="Proteomes" id="UP000254282">
    <property type="component" value="Unassembled WGS sequence"/>
</dbReference>
<feature type="chain" id="PRO_5016715440" description="Alpha-agarase" evidence="2">
    <location>
        <begin position="29"/>
        <end position="1393"/>
    </location>
</feature>
<protein>
    <recommendedName>
        <fullName evidence="5">Alpha-agarase</fullName>
    </recommendedName>
</protein>
<feature type="signal peptide" evidence="2">
    <location>
        <begin position="1"/>
        <end position="28"/>
    </location>
</feature>
<dbReference type="SUPFAM" id="SSF103647">
    <property type="entry name" value="TSP type-3 repeat"/>
    <property type="match status" value="1"/>
</dbReference>
<keyword evidence="2" id="KW-0732">Signal</keyword>
<dbReference type="EMBL" id="UFVR01000004">
    <property type="protein sequence ID" value="SUX47960.1"/>
    <property type="molecule type" value="Genomic_DNA"/>
</dbReference>
<gene>
    <name evidence="3" type="ORF">NCTC13532_03559</name>
</gene>
<dbReference type="InterPro" id="IPR028974">
    <property type="entry name" value="TSP_type-3_rpt"/>
</dbReference>
<dbReference type="GO" id="GO:0005509">
    <property type="term" value="F:calcium ion binding"/>
    <property type="evidence" value="ECO:0007669"/>
    <property type="project" value="InterPro"/>
</dbReference>
<dbReference type="RefSeq" id="WP_115621215.1">
    <property type="nucleotide sequence ID" value="NZ_UFVR01000004.1"/>
</dbReference>
<accession>A0A381FN26</accession>
<dbReference type="PROSITE" id="PS00018">
    <property type="entry name" value="EF_HAND_1"/>
    <property type="match status" value="1"/>
</dbReference>